<dbReference type="Proteomes" id="UP000001887">
    <property type="component" value="Chromosome"/>
</dbReference>
<dbReference type="AlphaFoldDB" id="D2R4F7"/>
<evidence type="ECO:0000313" key="1">
    <source>
        <dbReference type="EMBL" id="ADB15305.1"/>
    </source>
</evidence>
<dbReference type="EMBL" id="CP001848">
    <property type="protein sequence ID" value="ADB15305.1"/>
    <property type="molecule type" value="Genomic_DNA"/>
</dbReference>
<gene>
    <name evidence="1" type="ordered locus">Psta_0618</name>
</gene>
<proteinExistence type="predicted"/>
<dbReference type="HOGENOM" id="CLU_1234093_0_0_0"/>
<accession>D2R4F7</accession>
<evidence type="ECO:0000313" key="2">
    <source>
        <dbReference type="Proteomes" id="UP000001887"/>
    </source>
</evidence>
<organism evidence="1 2">
    <name type="scientific">Pirellula staleyi (strain ATCC 27377 / DSM 6068 / ICPB 4128)</name>
    <name type="common">Pirella staleyi</name>
    <dbReference type="NCBI Taxonomy" id="530564"/>
    <lineage>
        <taxon>Bacteria</taxon>
        <taxon>Pseudomonadati</taxon>
        <taxon>Planctomycetota</taxon>
        <taxon>Planctomycetia</taxon>
        <taxon>Pirellulales</taxon>
        <taxon>Pirellulaceae</taxon>
        <taxon>Pirellula</taxon>
    </lineage>
</organism>
<reference evidence="1 2" key="1">
    <citation type="journal article" date="2009" name="Stand. Genomic Sci.">
        <title>Complete genome sequence of Pirellula staleyi type strain (ATCC 27377).</title>
        <authorList>
            <person name="Clum A."/>
            <person name="Tindall B.J."/>
            <person name="Sikorski J."/>
            <person name="Ivanova N."/>
            <person name="Mavrommatis K."/>
            <person name="Lucas S."/>
            <person name="Glavina del Rio T."/>
            <person name="Nolan M."/>
            <person name="Chen F."/>
            <person name="Tice H."/>
            <person name="Pitluck S."/>
            <person name="Cheng J.F."/>
            <person name="Chertkov O."/>
            <person name="Brettin T."/>
            <person name="Han C."/>
            <person name="Detter J.C."/>
            <person name="Kuske C."/>
            <person name="Bruce D."/>
            <person name="Goodwin L."/>
            <person name="Ovchinikova G."/>
            <person name="Pati A."/>
            <person name="Mikhailova N."/>
            <person name="Chen A."/>
            <person name="Palaniappan K."/>
            <person name="Land M."/>
            <person name="Hauser L."/>
            <person name="Chang Y.J."/>
            <person name="Jeffries C.D."/>
            <person name="Chain P."/>
            <person name="Rohde M."/>
            <person name="Goker M."/>
            <person name="Bristow J."/>
            <person name="Eisen J.A."/>
            <person name="Markowitz V."/>
            <person name="Hugenholtz P."/>
            <person name="Kyrpides N.C."/>
            <person name="Klenk H.P."/>
            <person name="Lapidus A."/>
        </authorList>
    </citation>
    <scope>NUCLEOTIDE SEQUENCE [LARGE SCALE GENOMIC DNA]</scope>
    <source>
        <strain evidence="2">ATCC 27377 / DSM 6068 / ICPB 4128</strain>
    </source>
</reference>
<sequence>MLGLHRPAIASQSSRASRLTLQWGAVELRLASPIRLKPSVPLGSAQREVSWDSMFQADLPKTSVPTSALARCQWHPFNLTSIDRRATDALLPTDFWTGWQVVTQSKLVAMLQSLCMLVLLRATHFVGQAWHPFCRACVAPIFVGHGTHLCWEPLTAGQASLVSLGCLCCAKLSTDLAARCQGKKGGWGEQPRASYSLQHPPSLQLLTSLNSRDSLYSRLGNESS</sequence>
<protein>
    <submittedName>
        <fullName evidence="1">Uncharacterized protein</fullName>
    </submittedName>
</protein>
<name>D2R4F7_PIRSD</name>
<keyword evidence="2" id="KW-1185">Reference proteome</keyword>
<dbReference type="STRING" id="530564.Psta_0618"/>
<dbReference type="KEGG" id="psl:Psta_0618"/>